<dbReference type="PROSITE" id="PS50075">
    <property type="entry name" value="CARRIER"/>
    <property type="match status" value="1"/>
</dbReference>
<dbReference type="Pfam" id="PF00550">
    <property type="entry name" value="PP-binding"/>
    <property type="match status" value="1"/>
</dbReference>
<dbReference type="PROSITE" id="PS52004">
    <property type="entry name" value="KS3_2"/>
    <property type="match status" value="1"/>
</dbReference>
<keyword evidence="4" id="KW-0511">Multifunctional enzyme</keyword>
<accession>A0AAD4CD41</accession>
<evidence type="ECO:0000256" key="1">
    <source>
        <dbReference type="ARBA" id="ARBA00022450"/>
    </source>
</evidence>
<dbReference type="SUPFAM" id="SSF51735">
    <property type="entry name" value="NAD(P)-binding Rossmann-fold domains"/>
    <property type="match status" value="2"/>
</dbReference>
<dbReference type="SMART" id="SM00826">
    <property type="entry name" value="PKS_DH"/>
    <property type="match status" value="1"/>
</dbReference>
<dbReference type="InterPro" id="IPR056501">
    <property type="entry name" value="NAD-bd_HRPKS_sdrA"/>
</dbReference>
<dbReference type="InterPro" id="IPR016036">
    <property type="entry name" value="Malonyl_transacylase_ACP-bd"/>
</dbReference>
<dbReference type="SUPFAM" id="SSF50129">
    <property type="entry name" value="GroES-like"/>
    <property type="match status" value="1"/>
</dbReference>
<dbReference type="InterPro" id="IPR014031">
    <property type="entry name" value="Ketoacyl_synth_C"/>
</dbReference>
<dbReference type="InterPro" id="IPR050091">
    <property type="entry name" value="PKS_NRPS_Biosynth_Enz"/>
</dbReference>
<gene>
    <name evidence="10" type="ORF">FE257_003186</name>
</gene>
<evidence type="ECO:0008006" key="12">
    <source>
        <dbReference type="Google" id="ProtNLM"/>
    </source>
</evidence>
<dbReference type="CDD" id="cd00833">
    <property type="entry name" value="PKS"/>
    <property type="match status" value="1"/>
</dbReference>
<dbReference type="InterPro" id="IPR020807">
    <property type="entry name" value="PKS_DH"/>
</dbReference>
<dbReference type="InterPro" id="IPR013968">
    <property type="entry name" value="PKS_KR"/>
</dbReference>
<dbReference type="Pfam" id="PF16197">
    <property type="entry name" value="KAsynt_C_assoc"/>
    <property type="match status" value="1"/>
</dbReference>
<evidence type="ECO:0000256" key="4">
    <source>
        <dbReference type="ARBA" id="ARBA00023268"/>
    </source>
</evidence>
<dbReference type="Pfam" id="PF00698">
    <property type="entry name" value="Acyl_transf_1"/>
    <property type="match status" value="1"/>
</dbReference>
<dbReference type="CDD" id="cd05195">
    <property type="entry name" value="enoyl_red"/>
    <property type="match status" value="1"/>
</dbReference>
<dbReference type="SMART" id="SM00829">
    <property type="entry name" value="PKS_ER"/>
    <property type="match status" value="1"/>
</dbReference>
<evidence type="ECO:0000313" key="10">
    <source>
        <dbReference type="EMBL" id="KAF9883547.1"/>
    </source>
</evidence>
<dbReference type="Gene3D" id="1.10.1200.10">
    <property type="entry name" value="ACP-like"/>
    <property type="match status" value="1"/>
</dbReference>
<dbReference type="InterPro" id="IPR049900">
    <property type="entry name" value="PKS_mFAS_DH"/>
</dbReference>
<keyword evidence="3" id="KW-0808">Transferase</keyword>
<evidence type="ECO:0000259" key="9">
    <source>
        <dbReference type="PROSITE" id="PS52019"/>
    </source>
</evidence>
<dbReference type="SMART" id="SM00827">
    <property type="entry name" value="PKS_AT"/>
    <property type="match status" value="1"/>
</dbReference>
<feature type="active site" description="Proton donor; for dehydratase activity" evidence="5">
    <location>
        <position position="1108"/>
    </location>
</feature>
<reference evidence="10" key="2">
    <citation type="submission" date="2020-02" db="EMBL/GenBank/DDBJ databases">
        <authorList>
            <person name="Gilchrist C.L.M."/>
            <person name="Chooi Y.-H."/>
        </authorList>
    </citation>
    <scope>NUCLEOTIDE SEQUENCE</scope>
    <source>
        <strain evidence="10">MST-FP2251</strain>
    </source>
</reference>
<dbReference type="InterPro" id="IPR049551">
    <property type="entry name" value="PKS_DH_C"/>
</dbReference>
<dbReference type="GO" id="GO:0031177">
    <property type="term" value="F:phosphopantetheine binding"/>
    <property type="evidence" value="ECO:0007669"/>
    <property type="project" value="InterPro"/>
</dbReference>
<dbReference type="Gene3D" id="3.90.180.10">
    <property type="entry name" value="Medium-chain alcohol dehydrogenases, catalytic domain"/>
    <property type="match status" value="1"/>
</dbReference>
<dbReference type="InterPro" id="IPR020841">
    <property type="entry name" value="PKS_Beta-ketoAc_synthase_dom"/>
</dbReference>
<dbReference type="Gene3D" id="3.10.129.110">
    <property type="entry name" value="Polyketide synthase dehydratase"/>
    <property type="match status" value="1"/>
</dbReference>
<name>A0AAD4CD41_ASPNN</name>
<sequence>MAGDSVELEELSALPKADLDSSDQDELIILAEDASLPIAIVGMGFRGPGDATNVQRLWDMIVEGREAWSRIPASKWNNSAFHHPDYARHGAVNVEGGHFLTEDVSLFDAPFFNMTSDEAAAMDPQQRLLLEVAYEGLENDYTDLLLRDPERIPMYQCTNSGQSRAMTANRISYFFDMKGPSVTVDTACSGSLVALHLACQSLRTGDASMAIAAGVNVILSHEFMSTMSMMKFLSPEGRCHTFDQKANGYARGEGIGCVVLKPLRDALRDHDPIRAIIRGSGSNQDGRTAGITLPSGPAQEALIRHVYRSAGLDPTETDFVETHGTGTQAGDPIETAALGKVFCLNRATDRPLRIGSIKTNVGHLEGTSGIAAVIKAALMLENRLLAPNRNFEHLNPRILMKDWKLKVQLCLEPWESPGVHRVSVNSFGYGGSNAHVILEETSSYLTRRRLSHLASSSYRREYSSHDTLPRARVFMLSGSDETSITRQAQRLRTAAVIGTSVTSLADALMGHIKSLGAPFNSIDEILKDRNDSQLNQPLLSQHICSALQIALVDLLRSWGIYPDAVTGHSSGEIAAAYAVGALSMEDAMAVAYYRGVVSSKLVDINVKGGMLALGMSAEEGMQHLNSLQSGRATIACVNSPQSITISGDMCAIQELEEKLHDAVFSRRLLVEVAYHSHHMESVASEYLRLISHITPRDGLDFDNLRSYSPVSFFSSVTGTEVQPCYLGPPYWIRNLLSQVKFSDSVRALCFDTSIQRGLSGASSTERSRRAGSTRKVNIDALVEVGPHAALSGPIKQIIDDDQRLKAAELTYTSTLSRKSNAVNTALSVAATLACSGYPVNFRAINNPTPSQTTQALVDLPPYVWNHSRSYWAEPRLSKVFRNRKYPRSDILGVADTMACPSEPRWRNIVRLSEIPWLQDHKIQSNIVYPAAAYIVMAIEAVYQHIAESLVVDVAACTFRLQDISIKSALIIHEDSAVETMISLRHDDPGSKSPSSTYNFHIYSVTDENRWTEHCTGYVGIETKGFSIQGSSMEHSQQLDDVKSSVLNIRQFYAELSKAGLEYGSSFSNISKAQFADNICWANVTVPDTASVMPAGIESPHHIHPCTLDSIIHTIFTTMDIGSSAAVPVYLDEMLIAGDIGSTPGDELMVRTQTEHITKSHIMASIAVKGKDNTLAVSIQGLRCRKISSVSTDSEKHASRIAYKVEWRKDADMLGSISFSTVLNEDACQQVNGDDKVPMEVHALHYIRKAMAELSTGEEHGIPYDQKARLDFFQSVTEGTPAGSSSFSGRDANSIKPRGPRGKLLCSVGKILPKVLKDDADAIADMRSPTLWEDYWQEIHESPSYQCVCEYLRLICHKDPSISILELEAGHGGVYVKFLEQFRGEEDFLLLCTKYTVSDPALDFQDLDKRDSSFPDVLEFQKLDIEKDADVRAFNKHRYDVVVVPHGLYTVKSRQYSLKNIHRLLKTEGHLVLVDPAWTPTLTNSVIFAGHAAMWTNDTFGYSQDAWEKALIQSQFSMKHIANVGESFVIVATPSTTTTALSTDIRIIVDGDSTACGNHLQAQLVSASHTVKMAELQNASPAGKVCIVLTDLVKPVLASPDENTWLKIKAIFLEAKSLLWVTRGGSIAPINPEAGLATGFARTARSESGVDPIMTLDLDGRNPLREDEAATVIYNLVQTRMINKSGGLDTEYSERHGEILIPRVVEDRDINDRLVSLSRARANGYKTLHQRNPLLRAVSNGNGTLQISLSEDSPFMSNPDAFFRVTVQAINIERVGMTTTGCEDRSLRFEFSGIVQAAGNSACEFVPGDRVVSFTSSLGSTKASSIQKIPPEMSFDVASAIPKAYCTAMYVVRHLARVRSGDRVLVHSMATSVGQALIELCCRIGAETMAVVGDISERGLLQTTSMILRESILVNSDPDYPIQLRDLAAETLDVVINCGEYDKEVVEPLWSSLSPSGQFLQIQHQHSPRKRQWEIPPVGGDIRFATLDFHSLMSTKPDLIDMLWANVGQLLEHGALNGLTHIPSYPISKAEEAVERLEADPRVDSVVLTMTPHELKEIPLNPSAGLLRPEASYMLIGGLGGIGRASALWMADHGAKTLIFVSRSGLNKPSSQATVQDLEKRGVRVMVQACDVSDSQQMASLMSELTAKAPPIAGVMQAAMVLKDTHIENMTLADYLSVLRPKYAGTWNLHRTLPRTLDWFIMLSSISGLIGNPTQAAYAAGSTFMDAFAAYRHTLGLPAISLDLGVITDAGYLSENASLASKMSQQGFHGTDTKTLPALIEAAIVNSALPTPNNNNNPQIITGLGEWKEGHSLASFEAPLFAHFRRRFLDSSVWAQTGAASLVTLRAELQNAKTLEEASVVVYGALGARVAGHMAIPVESIDPGGPISEYGIDSHVAVELRNWIAKSMESMVPILEILASGSLMELAAKIAGKSALVDGNKGD</sequence>
<feature type="domain" description="Carrier" evidence="7">
    <location>
        <begin position="2356"/>
        <end position="2433"/>
    </location>
</feature>
<dbReference type="GO" id="GO:0006633">
    <property type="term" value="P:fatty acid biosynthetic process"/>
    <property type="evidence" value="ECO:0007669"/>
    <property type="project" value="TreeGrafter"/>
</dbReference>
<dbReference type="InterPro" id="IPR011032">
    <property type="entry name" value="GroES-like_sf"/>
</dbReference>
<feature type="domain" description="Ketosynthase family 3 (KS3)" evidence="8">
    <location>
        <begin position="35"/>
        <end position="440"/>
    </location>
</feature>
<dbReference type="InterPro" id="IPR016039">
    <property type="entry name" value="Thiolase-like"/>
</dbReference>
<dbReference type="GO" id="GO:0004312">
    <property type="term" value="F:fatty acid synthase activity"/>
    <property type="evidence" value="ECO:0007669"/>
    <property type="project" value="TreeGrafter"/>
</dbReference>
<dbReference type="Pfam" id="PF08241">
    <property type="entry name" value="Methyltransf_11"/>
    <property type="match status" value="1"/>
</dbReference>
<evidence type="ECO:0000259" key="7">
    <source>
        <dbReference type="PROSITE" id="PS50075"/>
    </source>
</evidence>
<feature type="region of interest" description="C-terminal hotdog fold" evidence="5">
    <location>
        <begin position="1043"/>
        <end position="1192"/>
    </location>
</feature>
<dbReference type="InterPro" id="IPR042104">
    <property type="entry name" value="PKS_dehydratase_sf"/>
</dbReference>
<dbReference type="InterPro" id="IPR016035">
    <property type="entry name" value="Acyl_Trfase/lysoPLipase"/>
</dbReference>
<dbReference type="Pfam" id="PF14765">
    <property type="entry name" value="PS-DH"/>
    <property type="match status" value="1"/>
</dbReference>
<dbReference type="SMART" id="SM00825">
    <property type="entry name" value="PKS_KS"/>
    <property type="match status" value="1"/>
</dbReference>
<reference evidence="10" key="1">
    <citation type="journal article" date="2019" name="Beilstein J. Org. Chem.">
        <title>Nanangenines: drimane sesquiterpenoids as the dominant metabolite cohort of a novel Australian fungus, Aspergillus nanangensis.</title>
        <authorList>
            <person name="Lacey H.J."/>
            <person name="Gilchrist C.L.M."/>
            <person name="Crombie A."/>
            <person name="Kalaitzis J.A."/>
            <person name="Vuong D."/>
            <person name="Rutledge P.J."/>
            <person name="Turner P."/>
            <person name="Pitt J.I."/>
            <person name="Lacey E."/>
            <person name="Chooi Y.H."/>
            <person name="Piggott A.M."/>
        </authorList>
    </citation>
    <scope>NUCLEOTIDE SEQUENCE</scope>
    <source>
        <strain evidence="10">MST-FP2251</strain>
    </source>
</reference>
<dbReference type="InterPro" id="IPR014043">
    <property type="entry name" value="Acyl_transferase_dom"/>
</dbReference>
<dbReference type="InterPro" id="IPR020806">
    <property type="entry name" value="PKS_PP-bd"/>
</dbReference>
<evidence type="ECO:0000313" key="11">
    <source>
        <dbReference type="Proteomes" id="UP001194746"/>
    </source>
</evidence>
<comment type="caution">
    <text evidence="10">The sequence shown here is derived from an EMBL/GenBank/DDBJ whole genome shotgun (WGS) entry which is preliminary data.</text>
</comment>
<dbReference type="Pfam" id="PF08659">
    <property type="entry name" value="KR"/>
    <property type="match status" value="1"/>
</dbReference>
<feature type="region of interest" description="Disordered" evidence="6">
    <location>
        <begin position="1278"/>
        <end position="1297"/>
    </location>
</feature>
<dbReference type="Gene3D" id="3.40.50.720">
    <property type="entry name" value="NAD(P)-binding Rossmann-like Domain"/>
    <property type="match status" value="2"/>
</dbReference>
<keyword evidence="11" id="KW-1185">Reference proteome</keyword>
<keyword evidence="1" id="KW-0596">Phosphopantetheine</keyword>
<organism evidence="10 11">
    <name type="scientific">Aspergillus nanangensis</name>
    <dbReference type="NCBI Taxonomy" id="2582783"/>
    <lineage>
        <taxon>Eukaryota</taxon>
        <taxon>Fungi</taxon>
        <taxon>Dikarya</taxon>
        <taxon>Ascomycota</taxon>
        <taxon>Pezizomycotina</taxon>
        <taxon>Eurotiomycetes</taxon>
        <taxon>Eurotiomycetidae</taxon>
        <taxon>Eurotiales</taxon>
        <taxon>Aspergillaceae</taxon>
        <taxon>Aspergillus</taxon>
        <taxon>Aspergillus subgen. Circumdati</taxon>
    </lineage>
</organism>
<dbReference type="SUPFAM" id="SSF52151">
    <property type="entry name" value="FabD/lysophospholipase-like"/>
    <property type="match status" value="1"/>
</dbReference>
<dbReference type="SUPFAM" id="SSF53901">
    <property type="entry name" value="Thiolase-like"/>
    <property type="match status" value="1"/>
</dbReference>
<dbReference type="Pfam" id="PF23114">
    <property type="entry name" value="NAD-bd_HRPKS_sdrA"/>
    <property type="match status" value="1"/>
</dbReference>
<dbReference type="Pfam" id="PF02801">
    <property type="entry name" value="Ketoacyl-synt_C"/>
    <property type="match status" value="1"/>
</dbReference>
<dbReference type="PANTHER" id="PTHR43775">
    <property type="entry name" value="FATTY ACID SYNTHASE"/>
    <property type="match status" value="1"/>
</dbReference>
<dbReference type="InterPro" id="IPR036291">
    <property type="entry name" value="NAD(P)-bd_dom_sf"/>
</dbReference>
<feature type="active site" description="Proton acceptor; for dehydratase activity" evidence="5">
    <location>
        <position position="920"/>
    </location>
</feature>
<dbReference type="SUPFAM" id="SSF55048">
    <property type="entry name" value="Probable ACP-binding domain of malonyl-CoA ACP transacylase"/>
    <property type="match status" value="1"/>
</dbReference>
<protein>
    <recommendedName>
        <fullName evidence="12">Carrier domain-containing protein</fullName>
    </recommendedName>
</protein>
<dbReference type="InterPro" id="IPR049552">
    <property type="entry name" value="PKS_DH_N"/>
</dbReference>
<dbReference type="InterPro" id="IPR013216">
    <property type="entry name" value="Methyltransf_11"/>
</dbReference>
<dbReference type="InterPro" id="IPR001227">
    <property type="entry name" value="Ac_transferase_dom_sf"/>
</dbReference>
<proteinExistence type="predicted"/>
<dbReference type="GO" id="GO:0008757">
    <property type="term" value="F:S-adenosylmethionine-dependent methyltransferase activity"/>
    <property type="evidence" value="ECO:0007669"/>
    <property type="project" value="InterPro"/>
</dbReference>
<dbReference type="PROSITE" id="PS52019">
    <property type="entry name" value="PKS_MFAS_DH"/>
    <property type="match status" value="1"/>
</dbReference>
<dbReference type="SMART" id="SM00823">
    <property type="entry name" value="PKS_PP"/>
    <property type="match status" value="1"/>
</dbReference>
<dbReference type="GO" id="GO:0044550">
    <property type="term" value="P:secondary metabolite biosynthetic process"/>
    <property type="evidence" value="ECO:0007669"/>
    <property type="project" value="UniProtKB-ARBA"/>
</dbReference>
<dbReference type="EMBL" id="VCAU01000159">
    <property type="protein sequence ID" value="KAF9883547.1"/>
    <property type="molecule type" value="Genomic_DNA"/>
</dbReference>
<dbReference type="Pfam" id="PF21089">
    <property type="entry name" value="PKS_DH_N"/>
    <property type="match status" value="1"/>
</dbReference>
<dbReference type="GO" id="GO:0016491">
    <property type="term" value="F:oxidoreductase activity"/>
    <property type="evidence" value="ECO:0007669"/>
    <property type="project" value="InterPro"/>
</dbReference>
<dbReference type="Gene3D" id="3.40.47.10">
    <property type="match status" value="1"/>
</dbReference>
<dbReference type="InterPro" id="IPR036736">
    <property type="entry name" value="ACP-like_sf"/>
</dbReference>
<keyword evidence="2" id="KW-0597">Phosphoprotein</keyword>
<dbReference type="SMART" id="SM00822">
    <property type="entry name" value="PKS_KR"/>
    <property type="match status" value="1"/>
</dbReference>
<feature type="domain" description="PKS/mFAS DH" evidence="9">
    <location>
        <begin position="888"/>
        <end position="1192"/>
    </location>
</feature>
<evidence type="ECO:0000256" key="2">
    <source>
        <dbReference type="ARBA" id="ARBA00022553"/>
    </source>
</evidence>
<dbReference type="Proteomes" id="UP001194746">
    <property type="component" value="Unassembled WGS sequence"/>
</dbReference>
<dbReference type="PANTHER" id="PTHR43775:SF29">
    <property type="entry name" value="ASPERFURANONE POLYKETIDE SYNTHASE AFOG-RELATED"/>
    <property type="match status" value="1"/>
</dbReference>
<feature type="compositionally biased region" description="Polar residues" evidence="6">
    <location>
        <begin position="1278"/>
        <end position="1287"/>
    </location>
</feature>
<dbReference type="InterPro" id="IPR014030">
    <property type="entry name" value="Ketoacyl_synth_N"/>
</dbReference>
<dbReference type="Gene3D" id="3.40.366.10">
    <property type="entry name" value="Malonyl-Coenzyme A Acyl Carrier Protein, domain 2"/>
    <property type="match status" value="1"/>
</dbReference>
<evidence type="ECO:0000256" key="6">
    <source>
        <dbReference type="SAM" id="MobiDB-lite"/>
    </source>
</evidence>
<evidence type="ECO:0000256" key="3">
    <source>
        <dbReference type="ARBA" id="ARBA00022679"/>
    </source>
</evidence>
<dbReference type="SUPFAM" id="SSF47336">
    <property type="entry name" value="ACP-like"/>
    <property type="match status" value="1"/>
</dbReference>
<dbReference type="InterPro" id="IPR057326">
    <property type="entry name" value="KR_dom"/>
</dbReference>
<feature type="region of interest" description="N-terminal hotdog fold" evidence="5">
    <location>
        <begin position="888"/>
        <end position="1025"/>
    </location>
</feature>
<dbReference type="InterPro" id="IPR032821">
    <property type="entry name" value="PKS_assoc"/>
</dbReference>
<evidence type="ECO:0000259" key="8">
    <source>
        <dbReference type="PROSITE" id="PS52004"/>
    </source>
</evidence>
<dbReference type="InterPro" id="IPR009081">
    <property type="entry name" value="PP-bd_ACP"/>
</dbReference>
<dbReference type="InterPro" id="IPR020843">
    <property type="entry name" value="ER"/>
</dbReference>
<evidence type="ECO:0000256" key="5">
    <source>
        <dbReference type="PROSITE-ProRule" id="PRU01363"/>
    </source>
</evidence>
<dbReference type="Gene3D" id="3.40.50.150">
    <property type="entry name" value="Vaccinia Virus protein VP39"/>
    <property type="match status" value="1"/>
</dbReference>
<dbReference type="Pfam" id="PF00109">
    <property type="entry name" value="ketoacyl-synt"/>
    <property type="match status" value="2"/>
</dbReference>
<dbReference type="InterPro" id="IPR029063">
    <property type="entry name" value="SAM-dependent_MTases_sf"/>
</dbReference>
<dbReference type="SUPFAM" id="SSF53335">
    <property type="entry name" value="S-adenosyl-L-methionine-dependent methyltransferases"/>
    <property type="match status" value="1"/>
</dbReference>